<proteinExistence type="predicted"/>
<gene>
    <name evidence="1" type="ORF">DdX_19810</name>
</gene>
<evidence type="ECO:0000313" key="1">
    <source>
        <dbReference type="EMBL" id="KAI1695003.1"/>
    </source>
</evidence>
<comment type="caution">
    <text evidence="1">The sequence shown here is derived from an EMBL/GenBank/DDBJ whole genome shotgun (WGS) entry which is preliminary data.</text>
</comment>
<sequence>MSIVVINDPEFPAELYEIFLHSIKFCQKWGAFNRAILNKFRAVNSSFQLFDAQSSSAEFNSCHVKYSVRNQKRATVTLKEWLWKSFRWSV</sequence>
<accession>A0AAD4MJR1</accession>
<evidence type="ECO:0000313" key="2">
    <source>
        <dbReference type="Proteomes" id="UP001201812"/>
    </source>
</evidence>
<protein>
    <submittedName>
        <fullName evidence="1">Uncharacterized protein</fullName>
    </submittedName>
</protein>
<dbReference type="EMBL" id="JAKKPZ010000450">
    <property type="protein sequence ID" value="KAI1695003.1"/>
    <property type="molecule type" value="Genomic_DNA"/>
</dbReference>
<organism evidence="1 2">
    <name type="scientific">Ditylenchus destructor</name>
    <dbReference type="NCBI Taxonomy" id="166010"/>
    <lineage>
        <taxon>Eukaryota</taxon>
        <taxon>Metazoa</taxon>
        <taxon>Ecdysozoa</taxon>
        <taxon>Nematoda</taxon>
        <taxon>Chromadorea</taxon>
        <taxon>Rhabditida</taxon>
        <taxon>Tylenchina</taxon>
        <taxon>Tylenchomorpha</taxon>
        <taxon>Sphaerularioidea</taxon>
        <taxon>Anguinidae</taxon>
        <taxon>Anguininae</taxon>
        <taxon>Ditylenchus</taxon>
    </lineage>
</organism>
<reference evidence="1" key="1">
    <citation type="submission" date="2022-01" db="EMBL/GenBank/DDBJ databases">
        <title>Genome Sequence Resource for Two Populations of Ditylenchus destructor, the Migratory Endoparasitic Phytonematode.</title>
        <authorList>
            <person name="Zhang H."/>
            <person name="Lin R."/>
            <person name="Xie B."/>
        </authorList>
    </citation>
    <scope>NUCLEOTIDE SEQUENCE</scope>
    <source>
        <strain evidence="1">BazhouSP</strain>
    </source>
</reference>
<keyword evidence="2" id="KW-1185">Reference proteome</keyword>
<dbReference type="Proteomes" id="UP001201812">
    <property type="component" value="Unassembled WGS sequence"/>
</dbReference>
<dbReference type="AlphaFoldDB" id="A0AAD4MJR1"/>
<name>A0AAD4MJR1_9BILA</name>